<dbReference type="EMBL" id="JAQQKV010000002">
    <property type="protein sequence ID" value="MDC7676651.1"/>
    <property type="molecule type" value="Genomic_DNA"/>
</dbReference>
<dbReference type="PANTHER" id="PTHR31956:SF36">
    <property type="entry name" value="NON-HEMOLYTIC PHOSPHOLIPASE C"/>
    <property type="match status" value="1"/>
</dbReference>
<evidence type="ECO:0000256" key="2">
    <source>
        <dbReference type="ARBA" id="ARBA00012018"/>
    </source>
</evidence>
<accession>A0ABT5HK69</accession>
<proteinExistence type="inferred from homology"/>
<dbReference type="Gene3D" id="3.40.720.10">
    <property type="entry name" value="Alkaline Phosphatase, subunit A"/>
    <property type="match status" value="2"/>
</dbReference>
<name>A0ABT5HK69_9CAUL</name>
<feature type="signal peptide" evidence="4">
    <location>
        <begin position="1"/>
        <end position="22"/>
    </location>
</feature>
<reference evidence="6 7" key="1">
    <citation type="submission" date="2023-01" db="EMBL/GenBank/DDBJ databases">
        <title>Novel species of the genus Asticcacaulis isolated from rivers.</title>
        <authorList>
            <person name="Lu H."/>
        </authorList>
    </citation>
    <scope>NUCLEOTIDE SEQUENCE [LARGE SCALE GENOMIC DNA]</scope>
    <source>
        <strain evidence="6 7">LKC15W</strain>
    </source>
</reference>
<dbReference type="Pfam" id="PF05506">
    <property type="entry name" value="PLipase_C_C"/>
    <property type="match status" value="1"/>
</dbReference>
<feature type="chain" id="PRO_5046233051" description="phospholipase C" evidence="4">
    <location>
        <begin position="23"/>
        <end position="672"/>
    </location>
</feature>
<dbReference type="Pfam" id="PF04185">
    <property type="entry name" value="Phosphoesterase"/>
    <property type="match status" value="1"/>
</dbReference>
<dbReference type="CDD" id="cd16014">
    <property type="entry name" value="PLC"/>
    <property type="match status" value="1"/>
</dbReference>
<dbReference type="RefSeq" id="WP_272744982.1">
    <property type="nucleotide sequence ID" value="NZ_JAQQKV010000002.1"/>
</dbReference>
<evidence type="ECO:0000256" key="1">
    <source>
        <dbReference type="ARBA" id="ARBA00009717"/>
    </source>
</evidence>
<dbReference type="InterPro" id="IPR006311">
    <property type="entry name" value="TAT_signal"/>
</dbReference>
<protein>
    <recommendedName>
        <fullName evidence="2">phospholipase C</fullName>
        <ecNumber evidence="2">3.1.4.3</ecNumber>
    </recommendedName>
</protein>
<keyword evidence="7" id="KW-1185">Reference proteome</keyword>
<dbReference type="PANTHER" id="PTHR31956">
    <property type="entry name" value="NON-SPECIFIC PHOSPHOLIPASE C4-RELATED"/>
    <property type="match status" value="1"/>
</dbReference>
<evidence type="ECO:0000313" key="6">
    <source>
        <dbReference type="EMBL" id="MDC7676651.1"/>
    </source>
</evidence>
<sequence length="672" mass="74962">MPHTRRTLLKAAAAFAAFPAIARALDIPAKVRTGTIKDVEYIVILMQENRSFDHYFGAMNGVQGFGDRFPIPAIGNRTVFAQPREEDQARLIAPFALNTTKDFRLMRVEGTPHSFKDAQAAWDHGRMSNWPAAKHNHSMGYFTREDIPFQYALADAFTLCDAYFCSMHSGTNPNRVFHWTGKNTGPNGPVIDNGYDELKNDPKGHGGYDWTTYPERLSAAGVSWQVYQNMKDNFTDNPLVGFKTYRAADKASGGKLAELATRSVRTRDLDKLKADVLAGTLPQVSWIVGTAEGSEHPSTSSPAQGADYTSKVLDALTANPEVWAKTVFLINFDENDGYFDHVPPPAPPSLDKDGAPLGFADGAEQEYHQGDDQYRNRPYGLGPRVPMYVISPWSRGGYVASEVFDHTSVIRFIEARFGVHEPNISPWRRAVCGDLTSCFDFKTPNDQPFFAAMPHTTERADRARKLGGETMPPLPDALIAPVQEQGLRKRRATPYRIDCDLRGEAGLRRLVFINWQQSLRAAVFHLYDLNKLYDIPKRYTIGPDEDASYSVPKGKFDLWVTGPNSFHRHFKGSEIPFFAFVDDRGLIVKNETHLPLKLSCRDNAYGHALRSIEIEPGEGAEITVPLVLAKTHGWYDLTLSVETYSLRLSGHIEDGKPSMSDPAAFGLARLQV</sequence>
<dbReference type="NCBIfam" id="TIGR03396">
    <property type="entry name" value="PC_PLC"/>
    <property type="match status" value="1"/>
</dbReference>
<comment type="caution">
    <text evidence="6">The sequence shown here is derived from an EMBL/GenBank/DDBJ whole genome shotgun (WGS) entry which is preliminary data.</text>
</comment>
<dbReference type="InterPro" id="IPR008475">
    <property type="entry name" value="PLipase_C_C"/>
</dbReference>
<evidence type="ECO:0000259" key="5">
    <source>
        <dbReference type="Pfam" id="PF05506"/>
    </source>
</evidence>
<dbReference type="InterPro" id="IPR007312">
    <property type="entry name" value="Phosphoesterase"/>
</dbReference>
<organism evidence="6 7">
    <name type="scientific">Asticcacaulis machinosus</name>
    <dbReference type="NCBI Taxonomy" id="2984211"/>
    <lineage>
        <taxon>Bacteria</taxon>
        <taxon>Pseudomonadati</taxon>
        <taxon>Pseudomonadota</taxon>
        <taxon>Alphaproteobacteria</taxon>
        <taxon>Caulobacterales</taxon>
        <taxon>Caulobacteraceae</taxon>
        <taxon>Asticcacaulis</taxon>
    </lineage>
</organism>
<dbReference type="InterPro" id="IPR017850">
    <property type="entry name" value="Alkaline_phosphatase_core_sf"/>
</dbReference>
<evidence type="ECO:0000256" key="4">
    <source>
        <dbReference type="SAM" id="SignalP"/>
    </source>
</evidence>
<dbReference type="InterPro" id="IPR017767">
    <property type="entry name" value="PC-PLC"/>
</dbReference>
<keyword evidence="4" id="KW-0732">Signal</keyword>
<dbReference type="EC" id="3.1.4.3" evidence="2"/>
<evidence type="ECO:0000313" key="7">
    <source>
        <dbReference type="Proteomes" id="UP001218579"/>
    </source>
</evidence>
<dbReference type="PROSITE" id="PS51318">
    <property type="entry name" value="TAT"/>
    <property type="match status" value="1"/>
</dbReference>
<feature type="domain" description="Bacterial phospholipase C C-terminal" evidence="5">
    <location>
        <begin position="491"/>
        <end position="572"/>
    </location>
</feature>
<keyword evidence="3" id="KW-0378">Hydrolase</keyword>
<evidence type="ECO:0000256" key="3">
    <source>
        <dbReference type="ARBA" id="ARBA00022801"/>
    </source>
</evidence>
<dbReference type="Proteomes" id="UP001218579">
    <property type="component" value="Unassembled WGS sequence"/>
</dbReference>
<comment type="similarity">
    <text evidence="1">Belongs to the bacterial phospholipase C family.</text>
</comment>
<gene>
    <name evidence="6" type="ORF">PQU98_10945</name>
</gene>